<dbReference type="Pfam" id="PF12770">
    <property type="entry name" value="CHAT"/>
    <property type="match status" value="1"/>
</dbReference>
<name>A0ABW0VGM2_9ACTN</name>
<reference evidence="3" key="1">
    <citation type="journal article" date="2019" name="Int. J. Syst. Evol. Microbiol.">
        <title>The Global Catalogue of Microorganisms (GCM) 10K type strain sequencing project: providing services to taxonomists for standard genome sequencing and annotation.</title>
        <authorList>
            <consortium name="The Broad Institute Genomics Platform"/>
            <consortium name="The Broad Institute Genome Sequencing Center for Infectious Disease"/>
            <person name="Wu L."/>
            <person name="Ma J."/>
        </authorList>
    </citation>
    <scope>NUCLEOTIDE SEQUENCE [LARGE SCALE GENOMIC DNA]</scope>
    <source>
        <strain evidence="3">CGMCC 4.1622</strain>
    </source>
</reference>
<protein>
    <submittedName>
        <fullName evidence="2">CHAT domain-containing protein</fullName>
    </submittedName>
</protein>
<dbReference type="Proteomes" id="UP001596066">
    <property type="component" value="Unassembled WGS sequence"/>
</dbReference>
<dbReference type="InterPro" id="IPR024983">
    <property type="entry name" value="CHAT_dom"/>
</dbReference>
<evidence type="ECO:0000313" key="3">
    <source>
        <dbReference type="Proteomes" id="UP001596066"/>
    </source>
</evidence>
<evidence type="ECO:0000313" key="2">
    <source>
        <dbReference type="EMBL" id="MFC5645007.1"/>
    </source>
</evidence>
<organism evidence="2 3">
    <name type="scientific">Kitasatospora cinereorecta</name>
    <dbReference type="NCBI Taxonomy" id="285560"/>
    <lineage>
        <taxon>Bacteria</taxon>
        <taxon>Bacillati</taxon>
        <taxon>Actinomycetota</taxon>
        <taxon>Actinomycetes</taxon>
        <taxon>Kitasatosporales</taxon>
        <taxon>Streptomycetaceae</taxon>
        <taxon>Kitasatospora</taxon>
    </lineage>
</organism>
<gene>
    <name evidence="2" type="ORF">ACFPZF_27070</name>
</gene>
<sequence>MATVVIRVEKPTVPAADNEYLVSLFQDDGKPNWRKSPRVWALSRFEPPEPPPGEDCPPADQSVLLRSDTAKSHLSAVGKRLYKFVMAKEVGPTWHETVARHQGSGALRTYLDIQTPSLREWPWELMSEGEDPVFLGDRHLCLRGDCTLADGEDILVPGRVLIVVGRSDDEHLHADEEVDHIRRALHSHPAEWHVDLLRAPTPKDFYDHFKALRPHIFHFIGHSSETPQDQEPALEFKPTGGDTWYLTAARVTTSFKGAVPRLVLLNACRTSTGHAGPGQLPVRTVAEAFERLGARALLTMQSDIDWQPALGFSETFYKHLADEEAVDLAVRHGRLHLFEEEQSSPKNWARPSLTVHGAPDHVVTITTGQPREQAMKLMADRYSEVAKLADRRQEHRLISGSPECGPPTWRAALVTGAPKVGKSAFVLSCVYTWRLQGRLVAYADLSSHDRRLPWLDVVRAVRDAACTGCPERATGPRQLFDRRLELLGEGKGPQFPPTLLDTSATKGDDWPWQPGTENEPELRAAAVEYLREMLRAVADDQRLITVIDPLGMVLEEDVRTTLTEHLFRPVARDEAGNLGVLLVATTAQAGDLLPADLQDVATAVEVEPLDKTEQLLREFSAVTGHEFTGAWRELLELLLKTGDCNILPGNLRGMLDLPFVQELS</sequence>
<feature type="domain" description="CHAT" evidence="1">
    <location>
        <begin position="113"/>
        <end position="350"/>
    </location>
</feature>
<evidence type="ECO:0000259" key="1">
    <source>
        <dbReference type="Pfam" id="PF12770"/>
    </source>
</evidence>
<dbReference type="EMBL" id="JBHSOC010000059">
    <property type="protein sequence ID" value="MFC5645007.1"/>
    <property type="molecule type" value="Genomic_DNA"/>
</dbReference>
<comment type="caution">
    <text evidence="2">The sequence shown here is derived from an EMBL/GenBank/DDBJ whole genome shotgun (WGS) entry which is preliminary data.</text>
</comment>
<proteinExistence type="predicted"/>
<dbReference type="RefSeq" id="WP_346148191.1">
    <property type="nucleotide sequence ID" value="NZ_BAAAUA010000045.1"/>
</dbReference>
<accession>A0ABW0VGM2</accession>
<keyword evidence="3" id="KW-1185">Reference proteome</keyword>